<comment type="caution">
    <text evidence="2">The sequence shown here is derived from an EMBL/GenBank/DDBJ whole genome shotgun (WGS) entry which is preliminary data.</text>
</comment>
<dbReference type="Gene3D" id="3.40.630.30">
    <property type="match status" value="1"/>
</dbReference>
<evidence type="ECO:0000259" key="1">
    <source>
        <dbReference type="PROSITE" id="PS51186"/>
    </source>
</evidence>
<name>A0A930VMW6_9ACTN</name>
<evidence type="ECO:0000313" key="3">
    <source>
        <dbReference type="Proteomes" id="UP000660668"/>
    </source>
</evidence>
<feature type="domain" description="N-acetyltransferase" evidence="1">
    <location>
        <begin position="176"/>
        <end position="325"/>
    </location>
</feature>
<gene>
    <name evidence="2" type="ORF">ISU10_07395</name>
</gene>
<sequence>MSDLADELVQARLPWISDRIQSWYDEARLVSQLAHDLAAEAQRVRDVGFGTDYRDAVDAALEPDPLAWANRRLDLRNGGWAVTGIRFRALDRAKPFVDIVATDQPPTPEGLATVAAAVLPAYARFEPLCLRVDAADPSALMAVLDDDPRFGPSGIDQYVVAGQVSSVLALPVPTGVSLRLGEPGPLAERVAAIYARHPEESRLWATPEGAESLADCAAQGLLVEVLVDGVPAGVVAAVREDGHGMSGFCVQELCLDPAFRGRGLAAPAVRLLAERFQARPGDVLWGTIHPDNLPSLRQAQSLGREVVGGYVWVTPEGLPGMPQRV</sequence>
<dbReference type="Pfam" id="PF00583">
    <property type="entry name" value="Acetyltransf_1"/>
    <property type="match status" value="1"/>
</dbReference>
<dbReference type="GO" id="GO:0016747">
    <property type="term" value="F:acyltransferase activity, transferring groups other than amino-acyl groups"/>
    <property type="evidence" value="ECO:0007669"/>
    <property type="project" value="InterPro"/>
</dbReference>
<dbReference type="SUPFAM" id="SSF55729">
    <property type="entry name" value="Acyl-CoA N-acyltransferases (Nat)"/>
    <property type="match status" value="1"/>
</dbReference>
<dbReference type="AlphaFoldDB" id="A0A930VMW6"/>
<proteinExistence type="predicted"/>
<dbReference type="RefSeq" id="WP_194695725.1">
    <property type="nucleotide sequence ID" value="NZ_JADKPO010000007.1"/>
</dbReference>
<organism evidence="2 3">
    <name type="scientific">Nocardioides agariphilus</name>
    <dbReference type="NCBI Taxonomy" id="433664"/>
    <lineage>
        <taxon>Bacteria</taxon>
        <taxon>Bacillati</taxon>
        <taxon>Actinomycetota</taxon>
        <taxon>Actinomycetes</taxon>
        <taxon>Propionibacteriales</taxon>
        <taxon>Nocardioidaceae</taxon>
        <taxon>Nocardioides</taxon>
    </lineage>
</organism>
<dbReference type="EMBL" id="JADKPO010000007">
    <property type="protein sequence ID" value="MBF4767586.1"/>
    <property type="molecule type" value="Genomic_DNA"/>
</dbReference>
<keyword evidence="3" id="KW-1185">Reference proteome</keyword>
<dbReference type="InterPro" id="IPR016181">
    <property type="entry name" value="Acyl_CoA_acyltransferase"/>
</dbReference>
<evidence type="ECO:0000313" key="2">
    <source>
        <dbReference type="EMBL" id="MBF4767586.1"/>
    </source>
</evidence>
<reference evidence="2" key="1">
    <citation type="submission" date="2020-11" db="EMBL/GenBank/DDBJ databases">
        <title>Nocardioides cynanchi sp. nov., isolated from soil of rhizosphere of Cynanchum wilfordii.</title>
        <authorList>
            <person name="Lee J.-S."/>
            <person name="Suh M.K."/>
            <person name="Kim J.-S."/>
        </authorList>
    </citation>
    <scope>NUCLEOTIDE SEQUENCE</scope>
    <source>
        <strain evidence="2">KCTC 19276</strain>
    </source>
</reference>
<dbReference type="InterPro" id="IPR000182">
    <property type="entry name" value="GNAT_dom"/>
</dbReference>
<dbReference type="Proteomes" id="UP000660668">
    <property type="component" value="Unassembled WGS sequence"/>
</dbReference>
<protein>
    <submittedName>
        <fullName evidence="2">GNAT family N-acetyltransferase</fullName>
    </submittedName>
</protein>
<accession>A0A930VMW6</accession>
<dbReference type="PROSITE" id="PS51186">
    <property type="entry name" value="GNAT"/>
    <property type="match status" value="1"/>
</dbReference>